<dbReference type="Proteomes" id="UP000240987">
    <property type="component" value="Unassembled WGS sequence"/>
</dbReference>
<evidence type="ECO:0000313" key="1">
    <source>
        <dbReference type="EMBL" id="PSU50291.1"/>
    </source>
</evidence>
<evidence type="ECO:0000313" key="2">
    <source>
        <dbReference type="Proteomes" id="UP000240987"/>
    </source>
</evidence>
<dbReference type="EMBL" id="PYMJ01000004">
    <property type="protein sequence ID" value="PSU50291.1"/>
    <property type="molecule type" value="Genomic_DNA"/>
</dbReference>
<protein>
    <submittedName>
        <fullName evidence="1">Uncharacterized protein</fullName>
    </submittedName>
</protein>
<proteinExistence type="predicted"/>
<gene>
    <name evidence="1" type="ORF">C9J12_06050</name>
</gene>
<comment type="caution">
    <text evidence="1">The sequence shown here is derived from an EMBL/GenBank/DDBJ whole genome shotgun (WGS) entry which is preliminary data.</text>
</comment>
<dbReference type="AlphaFoldDB" id="A0A2T3JMM8"/>
<keyword evidence="2" id="KW-1185">Reference proteome</keyword>
<reference evidence="1 2" key="1">
    <citation type="submission" date="2018-01" db="EMBL/GenBank/DDBJ databases">
        <title>Whole genome sequencing of Histamine producing bacteria.</title>
        <authorList>
            <person name="Butler K."/>
        </authorList>
    </citation>
    <scope>NUCLEOTIDE SEQUENCE [LARGE SCALE GENOMIC DNA]</scope>
    <source>
        <strain evidence="1 2">JCM 12947</strain>
    </source>
</reference>
<name>A0A2T3JMM8_9GAMM</name>
<sequence length="60" mass="6680">MVIENLFLILGADCKIGLIIVEEGRYSAYKKRVTENSLNHPTFCIELACIVTSQSGHARL</sequence>
<organism evidence="1 2">
    <name type="scientific">Photobacterium frigidiphilum</name>
    <dbReference type="NCBI Taxonomy" id="264736"/>
    <lineage>
        <taxon>Bacteria</taxon>
        <taxon>Pseudomonadati</taxon>
        <taxon>Pseudomonadota</taxon>
        <taxon>Gammaproteobacteria</taxon>
        <taxon>Vibrionales</taxon>
        <taxon>Vibrionaceae</taxon>
        <taxon>Photobacterium</taxon>
    </lineage>
</organism>
<accession>A0A2T3JMM8</accession>